<evidence type="ECO:0000313" key="9">
    <source>
        <dbReference type="Proteomes" id="UP000011669"/>
    </source>
</evidence>
<dbReference type="OrthoDB" id="29061at2157"/>
<feature type="transmembrane region" description="Helical" evidence="6">
    <location>
        <begin position="253"/>
        <end position="271"/>
    </location>
</feature>
<dbReference type="GO" id="GO:0022857">
    <property type="term" value="F:transmembrane transporter activity"/>
    <property type="evidence" value="ECO:0007669"/>
    <property type="project" value="InterPro"/>
</dbReference>
<dbReference type="InterPro" id="IPR011701">
    <property type="entry name" value="MFS"/>
</dbReference>
<evidence type="ECO:0000313" key="8">
    <source>
        <dbReference type="EMBL" id="EMA44047.1"/>
    </source>
</evidence>
<dbReference type="InterPro" id="IPR050189">
    <property type="entry name" value="MFS_Efflux_Transporters"/>
</dbReference>
<accession>M0ME66</accession>
<keyword evidence="2" id="KW-1003">Cell membrane</keyword>
<dbReference type="InParanoid" id="M0ME66"/>
<evidence type="ECO:0000256" key="1">
    <source>
        <dbReference type="ARBA" id="ARBA00004651"/>
    </source>
</evidence>
<evidence type="ECO:0000256" key="3">
    <source>
        <dbReference type="ARBA" id="ARBA00022692"/>
    </source>
</evidence>
<sequence>MSDIGAIPEWVPWEWRHRTSVLVLCVLAYFGVRFVEFALSVVFPDIKTALGISSFTIGLAVTVSTITYALAQLPSGALGDRFGERTVVLASVGLTGLASVLLATSSSGLFVVLGMGLVGAVSGAYYSPATSLLTDAFDDTGRAIGIHRLGAQAVGFTAPIVAVVGARYSWRVVLLLGAAITVPVLAGFAFVVRSRPPACPDTSLREQIQPSTLVALLSRPRIAFTTVVAGFAQFADTAAFSFLPLILREYHRLSIGLAGTLFTLYFVILTATQPVAGWLSDRFGRDPVTAVALLLGVVGYLGLLLGNALPAVAVAVGLIGLGMGWGPPVQSRFMDALGEDERGVGFGLVRTVYIGFAALNGAVVGGAATLAGWRVGIGVLVFSLIVPAAAIGANRIGGFGL</sequence>
<protein>
    <submittedName>
        <fullName evidence="8">Major facilitator superfamily MFS_1</fullName>
    </submittedName>
</protein>
<dbReference type="AlphaFoldDB" id="M0ME66"/>
<feature type="transmembrane region" description="Helical" evidence="6">
    <location>
        <begin position="172"/>
        <end position="192"/>
    </location>
</feature>
<comment type="subcellular location">
    <subcellularLocation>
        <location evidence="1">Cell membrane</location>
        <topology evidence="1">Multi-pass membrane protein</topology>
    </subcellularLocation>
</comment>
<keyword evidence="3 6" id="KW-0812">Transmembrane</keyword>
<proteinExistence type="predicted"/>
<dbReference type="STRING" id="1227455.C449_10993"/>
<dbReference type="Pfam" id="PF07690">
    <property type="entry name" value="MFS_1"/>
    <property type="match status" value="1"/>
</dbReference>
<comment type="caution">
    <text evidence="8">The sequence shown here is derived from an EMBL/GenBank/DDBJ whole genome shotgun (WGS) entry which is preliminary data.</text>
</comment>
<dbReference type="EMBL" id="AOMD01000025">
    <property type="protein sequence ID" value="EMA44047.1"/>
    <property type="molecule type" value="Genomic_DNA"/>
</dbReference>
<feature type="transmembrane region" description="Helical" evidence="6">
    <location>
        <begin position="308"/>
        <end position="326"/>
    </location>
</feature>
<feature type="transmembrane region" description="Helical" evidence="6">
    <location>
        <begin position="49"/>
        <end position="70"/>
    </location>
</feature>
<dbReference type="RefSeq" id="WP_006078058.1">
    <property type="nucleotide sequence ID" value="NZ_AOMD01000025.1"/>
</dbReference>
<evidence type="ECO:0000259" key="7">
    <source>
        <dbReference type="PROSITE" id="PS50850"/>
    </source>
</evidence>
<keyword evidence="9" id="KW-1185">Reference proteome</keyword>
<dbReference type="PROSITE" id="PS50850">
    <property type="entry name" value="MFS"/>
    <property type="match status" value="1"/>
</dbReference>
<dbReference type="Proteomes" id="UP000011669">
    <property type="component" value="Unassembled WGS sequence"/>
</dbReference>
<feature type="transmembrane region" description="Helical" evidence="6">
    <location>
        <begin position="283"/>
        <end position="302"/>
    </location>
</feature>
<feature type="transmembrane region" description="Helical" evidence="6">
    <location>
        <begin position="347"/>
        <end position="367"/>
    </location>
</feature>
<feature type="transmembrane region" description="Helical" evidence="6">
    <location>
        <begin position="222"/>
        <end position="247"/>
    </location>
</feature>
<feature type="transmembrane region" description="Helical" evidence="6">
    <location>
        <begin position="82"/>
        <end position="103"/>
    </location>
</feature>
<dbReference type="PATRIC" id="fig|1227455.4.peg.2254"/>
<dbReference type="GO" id="GO:0005886">
    <property type="term" value="C:plasma membrane"/>
    <property type="evidence" value="ECO:0007669"/>
    <property type="project" value="UniProtKB-SubCell"/>
</dbReference>
<feature type="transmembrane region" description="Helical" evidence="6">
    <location>
        <begin position="149"/>
        <end position="166"/>
    </location>
</feature>
<evidence type="ECO:0000256" key="6">
    <source>
        <dbReference type="SAM" id="Phobius"/>
    </source>
</evidence>
<dbReference type="PANTHER" id="PTHR43124:SF3">
    <property type="entry name" value="CHLORAMPHENICOL EFFLUX PUMP RV0191"/>
    <property type="match status" value="1"/>
</dbReference>
<name>M0ME66_9EURY</name>
<dbReference type="PANTHER" id="PTHR43124">
    <property type="entry name" value="PURINE EFFLUX PUMP PBUE"/>
    <property type="match status" value="1"/>
</dbReference>
<feature type="transmembrane region" description="Helical" evidence="6">
    <location>
        <begin position="21"/>
        <end position="43"/>
    </location>
</feature>
<gene>
    <name evidence="8" type="ORF">C449_10993</name>
</gene>
<organism evidence="8 9">
    <name type="scientific">Halococcus saccharolyticus DSM 5350</name>
    <dbReference type="NCBI Taxonomy" id="1227455"/>
    <lineage>
        <taxon>Archaea</taxon>
        <taxon>Methanobacteriati</taxon>
        <taxon>Methanobacteriota</taxon>
        <taxon>Stenosarchaea group</taxon>
        <taxon>Halobacteria</taxon>
        <taxon>Halobacteriales</taxon>
        <taxon>Halococcaceae</taxon>
        <taxon>Halococcus</taxon>
    </lineage>
</organism>
<feature type="transmembrane region" description="Helical" evidence="6">
    <location>
        <begin position="373"/>
        <end position="393"/>
    </location>
</feature>
<feature type="domain" description="Major facilitator superfamily (MFS) profile" evidence="7">
    <location>
        <begin position="21"/>
        <end position="401"/>
    </location>
</feature>
<evidence type="ECO:0000256" key="2">
    <source>
        <dbReference type="ARBA" id="ARBA00022475"/>
    </source>
</evidence>
<evidence type="ECO:0000256" key="5">
    <source>
        <dbReference type="ARBA" id="ARBA00023136"/>
    </source>
</evidence>
<dbReference type="Gene3D" id="1.20.1250.20">
    <property type="entry name" value="MFS general substrate transporter like domains"/>
    <property type="match status" value="2"/>
</dbReference>
<dbReference type="InterPro" id="IPR020846">
    <property type="entry name" value="MFS_dom"/>
</dbReference>
<dbReference type="SUPFAM" id="SSF103473">
    <property type="entry name" value="MFS general substrate transporter"/>
    <property type="match status" value="1"/>
</dbReference>
<evidence type="ECO:0000256" key="4">
    <source>
        <dbReference type="ARBA" id="ARBA00022989"/>
    </source>
</evidence>
<keyword evidence="4 6" id="KW-1133">Transmembrane helix</keyword>
<dbReference type="InterPro" id="IPR036259">
    <property type="entry name" value="MFS_trans_sf"/>
</dbReference>
<keyword evidence="5 6" id="KW-0472">Membrane</keyword>
<reference evidence="8 9" key="1">
    <citation type="journal article" date="2014" name="PLoS Genet.">
        <title>Phylogenetically driven sequencing of extremely halophilic archaea reveals strategies for static and dynamic osmo-response.</title>
        <authorList>
            <person name="Becker E.A."/>
            <person name="Seitzer P.M."/>
            <person name="Tritt A."/>
            <person name="Larsen D."/>
            <person name="Krusor M."/>
            <person name="Yao A.I."/>
            <person name="Wu D."/>
            <person name="Madern D."/>
            <person name="Eisen J.A."/>
            <person name="Darling A.E."/>
            <person name="Facciotti M.T."/>
        </authorList>
    </citation>
    <scope>NUCLEOTIDE SEQUENCE [LARGE SCALE GENOMIC DNA]</scope>
    <source>
        <strain evidence="8 9">DSM 5350</strain>
    </source>
</reference>
<feature type="transmembrane region" description="Helical" evidence="6">
    <location>
        <begin position="109"/>
        <end position="128"/>
    </location>
</feature>